<dbReference type="CDD" id="cd03263">
    <property type="entry name" value="ABC_subfamily_A"/>
    <property type="match status" value="1"/>
</dbReference>
<feature type="domain" description="ABC transporter" evidence="4">
    <location>
        <begin position="177"/>
        <end position="407"/>
    </location>
</feature>
<dbReference type="Gene3D" id="3.40.50.300">
    <property type="entry name" value="P-loop containing nucleotide triphosphate hydrolases"/>
    <property type="match status" value="1"/>
</dbReference>
<keyword evidence="3" id="KW-0812">Transmembrane</keyword>
<dbReference type="InterPro" id="IPR027417">
    <property type="entry name" value="P-loop_NTPase"/>
</dbReference>
<proteinExistence type="predicted"/>
<dbReference type="GO" id="GO:0140359">
    <property type="term" value="F:ABC-type transporter activity"/>
    <property type="evidence" value="ECO:0007669"/>
    <property type="project" value="InterPro"/>
</dbReference>
<feature type="transmembrane region" description="Helical" evidence="3">
    <location>
        <begin position="49"/>
        <end position="66"/>
    </location>
</feature>
<evidence type="ECO:0000256" key="3">
    <source>
        <dbReference type="SAM" id="Phobius"/>
    </source>
</evidence>
<evidence type="ECO:0000313" key="6">
    <source>
        <dbReference type="Proteomes" id="UP000801492"/>
    </source>
</evidence>
<dbReference type="SMART" id="SM00382">
    <property type="entry name" value="AAA"/>
    <property type="match status" value="1"/>
</dbReference>
<dbReference type="GO" id="GO:0016020">
    <property type="term" value="C:membrane"/>
    <property type="evidence" value="ECO:0007669"/>
    <property type="project" value="InterPro"/>
</dbReference>
<dbReference type="OrthoDB" id="10255969at2759"/>
<keyword evidence="3" id="KW-0472">Membrane</keyword>
<dbReference type="Proteomes" id="UP000801492">
    <property type="component" value="Unassembled WGS sequence"/>
</dbReference>
<evidence type="ECO:0000259" key="4">
    <source>
        <dbReference type="PROSITE" id="PS50893"/>
    </source>
</evidence>
<feature type="transmembrane region" description="Helical" evidence="3">
    <location>
        <begin position="109"/>
        <end position="131"/>
    </location>
</feature>
<reference evidence="5" key="1">
    <citation type="submission" date="2019-08" db="EMBL/GenBank/DDBJ databases">
        <title>The genome of the North American firefly Photinus pyralis.</title>
        <authorList>
            <consortium name="Photinus pyralis genome working group"/>
            <person name="Fallon T.R."/>
            <person name="Sander Lower S.E."/>
            <person name="Weng J.-K."/>
        </authorList>
    </citation>
    <scope>NUCLEOTIDE SEQUENCE</scope>
    <source>
        <strain evidence="5">TRF0915ILg1</strain>
        <tissue evidence="5">Whole body</tissue>
    </source>
</reference>
<dbReference type="GO" id="GO:0005524">
    <property type="term" value="F:ATP binding"/>
    <property type="evidence" value="ECO:0007669"/>
    <property type="project" value="UniProtKB-KW"/>
</dbReference>
<accession>A0A8K0DA72</accession>
<dbReference type="EMBL" id="VTPC01002776">
    <property type="protein sequence ID" value="KAF2899508.1"/>
    <property type="molecule type" value="Genomic_DNA"/>
</dbReference>
<dbReference type="Pfam" id="PF00005">
    <property type="entry name" value="ABC_tran"/>
    <property type="match status" value="1"/>
</dbReference>
<dbReference type="Pfam" id="PF23321">
    <property type="entry name" value="R1_ABCA1"/>
    <property type="match status" value="1"/>
</dbReference>
<dbReference type="InterPro" id="IPR003593">
    <property type="entry name" value="AAA+_ATPase"/>
</dbReference>
<dbReference type="InterPro" id="IPR026082">
    <property type="entry name" value="ABCA"/>
</dbReference>
<dbReference type="InterPro" id="IPR003439">
    <property type="entry name" value="ABC_transporter-like_ATP-bd"/>
</dbReference>
<keyword evidence="6" id="KW-1185">Reference proteome</keyword>
<dbReference type="FunFam" id="3.40.50.300:FF:000327">
    <property type="entry name" value="ATP-binding cassette sub-family A member 3"/>
    <property type="match status" value="1"/>
</dbReference>
<protein>
    <recommendedName>
        <fullName evidence="4">ABC transporter domain-containing protein</fullName>
    </recommendedName>
</protein>
<keyword evidence="3" id="KW-1133">Transmembrane helix</keyword>
<dbReference type="GO" id="GO:0016887">
    <property type="term" value="F:ATP hydrolysis activity"/>
    <property type="evidence" value="ECO:0007669"/>
    <property type="project" value="InterPro"/>
</dbReference>
<dbReference type="PANTHER" id="PTHR19229:SF250">
    <property type="entry name" value="ABC TRANSPORTER DOMAIN-CONTAINING PROTEIN-RELATED"/>
    <property type="match status" value="1"/>
</dbReference>
<dbReference type="PANTHER" id="PTHR19229">
    <property type="entry name" value="ATP-BINDING CASSETTE TRANSPORTER SUBFAMILY A ABCA"/>
    <property type="match status" value="1"/>
</dbReference>
<evidence type="ECO:0000256" key="2">
    <source>
        <dbReference type="ARBA" id="ARBA00022840"/>
    </source>
</evidence>
<gene>
    <name evidence="5" type="ORF">ILUMI_06666</name>
</gene>
<keyword evidence="1" id="KW-0547">Nucleotide-binding</keyword>
<keyword evidence="2" id="KW-0067">ATP-binding</keyword>
<sequence>MYLASYIFDVPSTGYTRMVFVNIFTGCAAFLVVQILSQPELDLQHIGDALHWILLIIPHYAFTTGVRDIYGIYSTIKYCNITEGLIETKECKDIPGYYDIRSPGIGRNVIFSCCVGIILIFILLLIEYRVFEKIRYKIWKNRLPPPSLSEHLEDSDVLNEKQKIRSLTPGQINNSALVMRDATKYYKRFLAVNNLCLEVNKYECFGLLGVNGAGKTTTFKMLTGDVKISSGDAWINGLSLKSNMKDIYQLIGYCPQFDALLNELTCIETIVIFGLLRGMTLKESKYEAEKLSHEFDFHQHLHKKVKELSGGNKRKLSTSIALIGDPLVVYLDEPTTGMDPATKRYLWNALCKIRDSGKCIILTSHSMEECEALCTRLAIMVNGTFMCLGSTQHLKSKFSEGYTLIIKVKKNENFGELNHNELQPIEEFVRTNFSDAIVREKHQELITFYIPNKSQPWSKMFGIMEASKTLLNIEDYSLGQSSLEQVFLSFTKYQQDEQN</sequence>
<dbReference type="InterPro" id="IPR056264">
    <property type="entry name" value="R2_ABCA1-4-like"/>
</dbReference>
<dbReference type="AlphaFoldDB" id="A0A8K0DA72"/>
<comment type="caution">
    <text evidence="5">The sequence shown here is derived from an EMBL/GenBank/DDBJ whole genome shotgun (WGS) entry which is preliminary data.</text>
</comment>
<dbReference type="GO" id="GO:0005319">
    <property type="term" value="F:lipid transporter activity"/>
    <property type="evidence" value="ECO:0007669"/>
    <property type="project" value="TreeGrafter"/>
</dbReference>
<feature type="transmembrane region" description="Helical" evidence="3">
    <location>
        <begin position="20"/>
        <end position="37"/>
    </location>
</feature>
<name>A0A8K0DA72_IGNLU</name>
<dbReference type="PROSITE" id="PS50893">
    <property type="entry name" value="ABC_TRANSPORTER_2"/>
    <property type="match status" value="1"/>
</dbReference>
<evidence type="ECO:0000256" key="1">
    <source>
        <dbReference type="ARBA" id="ARBA00022741"/>
    </source>
</evidence>
<evidence type="ECO:0000313" key="5">
    <source>
        <dbReference type="EMBL" id="KAF2899508.1"/>
    </source>
</evidence>
<dbReference type="SUPFAM" id="SSF52540">
    <property type="entry name" value="P-loop containing nucleoside triphosphate hydrolases"/>
    <property type="match status" value="1"/>
</dbReference>
<organism evidence="5 6">
    <name type="scientific">Ignelater luminosus</name>
    <name type="common">Cucubano</name>
    <name type="synonym">Pyrophorus luminosus</name>
    <dbReference type="NCBI Taxonomy" id="2038154"/>
    <lineage>
        <taxon>Eukaryota</taxon>
        <taxon>Metazoa</taxon>
        <taxon>Ecdysozoa</taxon>
        <taxon>Arthropoda</taxon>
        <taxon>Hexapoda</taxon>
        <taxon>Insecta</taxon>
        <taxon>Pterygota</taxon>
        <taxon>Neoptera</taxon>
        <taxon>Endopterygota</taxon>
        <taxon>Coleoptera</taxon>
        <taxon>Polyphaga</taxon>
        <taxon>Elateriformia</taxon>
        <taxon>Elateroidea</taxon>
        <taxon>Elateridae</taxon>
        <taxon>Agrypninae</taxon>
        <taxon>Pyrophorini</taxon>
        <taxon>Ignelater</taxon>
    </lineage>
</organism>